<accession>A0A368W5R5</accession>
<evidence type="ECO:0000259" key="1">
    <source>
        <dbReference type="Pfam" id="PF13472"/>
    </source>
</evidence>
<feature type="domain" description="SGNH hydrolase-type esterase" evidence="1">
    <location>
        <begin position="194"/>
        <end position="364"/>
    </location>
</feature>
<dbReference type="Pfam" id="PF13472">
    <property type="entry name" value="Lipase_GDSL_2"/>
    <property type="match status" value="1"/>
</dbReference>
<dbReference type="SUPFAM" id="SSF52266">
    <property type="entry name" value="SGNH hydrolase"/>
    <property type="match status" value="1"/>
</dbReference>
<evidence type="ECO:0000313" key="2">
    <source>
        <dbReference type="EMBL" id="RCW47464.1"/>
    </source>
</evidence>
<dbReference type="PANTHER" id="PTHR43784">
    <property type="entry name" value="GDSL-LIKE LIPASE/ACYLHYDROLASE, PUTATIVE (AFU_ORTHOLOGUE AFUA_2G00820)-RELATED"/>
    <property type="match status" value="1"/>
</dbReference>
<organism evidence="2 3">
    <name type="scientific">Paenibacillus prosopidis</name>
    <dbReference type="NCBI Taxonomy" id="630520"/>
    <lineage>
        <taxon>Bacteria</taxon>
        <taxon>Bacillati</taxon>
        <taxon>Bacillota</taxon>
        <taxon>Bacilli</taxon>
        <taxon>Bacillales</taxon>
        <taxon>Paenibacillaceae</taxon>
        <taxon>Paenibacillus</taxon>
    </lineage>
</organism>
<dbReference type="Proteomes" id="UP000252415">
    <property type="component" value="Unassembled WGS sequence"/>
</dbReference>
<evidence type="ECO:0000313" key="3">
    <source>
        <dbReference type="Proteomes" id="UP000252415"/>
    </source>
</evidence>
<sequence>MMNGYTSVTTLSTATNFMLRLEQKTTITFRTYIRPREYGQLQLKFWHSNAVDSTWSDGSESKANDAGGNWRIESCFVADGGTLPDGSIILGSERPVTFEGSASREVSRGEKFWSDAVSVHIPDNHFLAFTWAITLNGSEEGLPFNTETLLASAYEAAGDRAGQASAEAFAAAGNRQVLPSLIAYERAVSKKVVFLGDSITQGVRTEQDGYTFWSSKIANGLGPDVGTWNIGSGWARAYDLVNDSAWLSKAKQGDEIVICLGVNDVGTANRSAEQLIADLTSIINQLKSSNPDRVIWLCTLPAFNFSGEQEKVWRTVNNWIRISSPSGVTGVFDIAKVLGQAAPDDRLVKPEFMSSKDDPHPNGAAGTAVAEAFLVWYGQQ</sequence>
<proteinExistence type="predicted"/>
<dbReference type="InterPro" id="IPR036514">
    <property type="entry name" value="SGNH_hydro_sf"/>
</dbReference>
<dbReference type="Gene3D" id="3.40.50.1110">
    <property type="entry name" value="SGNH hydrolase"/>
    <property type="match status" value="1"/>
</dbReference>
<dbReference type="InterPro" id="IPR013830">
    <property type="entry name" value="SGNH_hydro"/>
</dbReference>
<protein>
    <submittedName>
        <fullName evidence="2">Lysophospholipase L1-like esterase</fullName>
    </submittedName>
</protein>
<reference evidence="2 3" key="1">
    <citation type="submission" date="2018-07" db="EMBL/GenBank/DDBJ databases">
        <title>Genomic Encyclopedia of Type Strains, Phase III (KMG-III): the genomes of soil and plant-associated and newly described type strains.</title>
        <authorList>
            <person name="Whitman W."/>
        </authorList>
    </citation>
    <scope>NUCLEOTIDE SEQUENCE [LARGE SCALE GENOMIC DNA]</scope>
    <source>
        <strain evidence="2 3">CECT 7506</strain>
    </source>
</reference>
<dbReference type="RefSeq" id="WP_114380773.1">
    <property type="nucleotide sequence ID" value="NZ_QPJD01000008.1"/>
</dbReference>
<dbReference type="OrthoDB" id="1828825at2"/>
<dbReference type="InterPro" id="IPR053140">
    <property type="entry name" value="GDSL_Rv0518-like"/>
</dbReference>
<dbReference type="AlphaFoldDB" id="A0A368W5R5"/>
<dbReference type="PANTHER" id="PTHR43784:SF2">
    <property type="entry name" value="GDSL-LIKE LIPASE_ACYLHYDROLASE, PUTATIVE (AFU_ORTHOLOGUE AFUA_2G00820)-RELATED"/>
    <property type="match status" value="1"/>
</dbReference>
<dbReference type="EMBL" id="QPJD01000008">
    <property type="protein sequence ID" value="RCW47464.1"/>
    <property type="molecule type" value="Genomic_DNA"/>
</dbReference>
<keyword evidence="3" id="KW-1185">Reference proteome</keyword>
<comment type="caution">
    <text evidence="2">The sequence shown here is derived from an EMBL/GenBank/DDBJ whole genome shotgun (WGS) entry which is preliminary data.</text>
</comment>
<gene>
    <name evidence="2" type="ORF">DFP97_10879</name>
</gene>
<name>A0A368W5R5_9BACL</name>